<evidence type="ECO:0000313" key="3">
    <source>
        <dbReference type="Proteomes" id="UP000694421"/>
    </source>
</evidence>
<reference evidence="2" key="2">
    <citation type="submission" date="2025-09" db="UniProtKB">
        <authorList>
            <consortium name="Ensembl"/>
        </authorList>
    </citation>
    <scope>IDENTIFICATION</scope>
</reference>
<keyword evidence="3" id="KW-1185">Reference proteome</keyword>
<accession>A0A8D0CBA7</accession>
<evidence type="ECO:0008006" key="4">
    <source>
        <dbReference type="Google" id="ProtNLM"/>
    </source>
</evidence>
<reference evidence="2" key="1">
    <citation type="submission" date="2025-08" db="UniProtKB">
        <authorList>
            <consortium name="Ensembl"/>
        </authorList>
    </citation>
    <scope>IDENTIFICATION</scope>
</reference>
<dbReference type="AlphaFoldDB" id="A0A8D0CBA7"/>
<dbReference type="Gene3D" id="3.30.505.10">
    <property type="entry name" value="SH2 domain"/>
    <property type="match status" value="1"/>
</dbReference>
<dbReference type="InterPro" id="IPR036860">
    <property type="entry name" value="SH2_dom_sf"/>
</dbReference>
<dbReference type="PANTHER" id="PTHR46037">
    <property type="entry name" value="PROTEIN ENHANCER OF SEVENLESS 2B"/>
    <property type="match status" value="1"/>
</dbReference>
<evidence type="ECO:0000313" key="2">
    <source>
        <dbReference type="Ensembl" id="ENSSMRP00000019993.1"/>
    </source>
</evidence>
<evidence type="ECO:0000256" key="1">
    <source>
        <dbReference type="SAM" id="MobiDB-lite"/>
    </source>
</evidence>
<organism evidence="2 3">
    <name type="scientific">Salvator merianae</name>
    <name type="common">Argentine black and white tegu</name>
    <name type="synonym">Tupinambis merianae</name>
    <dbReference type="NCBI Taxonomy" id="96440"/>
    <lineage>
        <taxon>Eukaryota</taxon>
        <taxon>Metazoa</taxon>
        <taxon>Chordata</taxon>
        <taxon>Craniata</taxon>
        <taxon>Vertebrata</taxon>
        <taxon>Euteleostomi</taxon>
        <taxon>Lepidosauria</taxon>
        <taxon>Squamata</taxon>
        <taxon>Bifurcata</taxon>
        <taxon>Unidentata</taxon>
        <taxon>Episquamata</taxon>
        <taxon>Laterata</taxon>
        <taxon>Teiioidea</taxon>
        <taxon>Teiidae</taxon>
        <taxon>Salvator</taxon>
    </lineage>
</organism>
<dbReference type="Proteomes" id="UP000694421">
    <property type="component" value="Unplaced"/>
</dbReference>
<feature type="region of interest" description="Disordered" evidence="1">
    <location>
        <begin position="65"/>
        <end position="126"/>
    </location>
</feature>
<dbReference type="GeneTree" id="ENSGT00940000157307"/>
<dbReference type="Ensembl" id="ENSSMRT00000023448.1">
    <property type="protein sequence ID" value="ENSSMRP00000019993.1"/>
    <property type="gene ID" value="ENSSMRG00000015584.1"/>
</dbReference>
<name>A0A8D0CBA7_SALMN</name>
<dbReference type="InterPro" id="IPR043539">
    <property type="entry name" value="Grb2-like"/>
</dbReference>
<proteinExistence type="predicted"/>
<sequence length="138" mass="15908">MKDVRGNYFLWSEKFQSLNELVEYYKKSSISKHMNICLREDTPKEQQEASVWSLAKKAQEVLQLNGGHGKQMKASGQKKDADHFSSWQHKQERRGRSLDIQDGPQGQKDHAEGGAPSMFRRHTDPIQQPQVMAALLLW</sequence>
<protein>
    <recommendedName>
        <fullName evidence="4">SH2 domain-containing protein</fullName>
    </recommendedName>
</protein>